<dbReference type="OrthoDB" id="6141102at2759"/>
<comment type="caution">
    <text evidence="1">The sequence shown here is derived from an EMBL/GenBank/DDBJ whole genome shotgun (WGS) entry which is preliminary data.</text>
</comment>
<evidence type="ECO:0000313" key="2">
    <source>
        <dbReference type="Proteomes" id="UP000326924"/>
    </source>
</evidence>
<dbReference type="AlphaFoldDB" id="A0A5J5EUK2"/>
<dbReference type="InParanoid" id="A0A5J5EUK2"/>
<dbReference type="Proteomes" id="UP000326924">
    <property type="component" value="Unassembled WGS sequence"/>
</dbReference>
<protein>
    <submittedName>
        <fullName evidence="1">Uncharacterized protein</fullName>
    </submittedName>
</protein>
<evidence type="ECO:0000313" key="1">
    <source>
        <dbReference type="EMBL" id="KAA8903843.1"/>
    </source>
</evidence>
<reference evidence="1 2" key="1">
    <citation type="submission" date="2019-09" db="EMBL/GenBank/DDBJ databases">
        <title>Draft genome of the ectomycorrhizal ascomycete Sphaerosporella brunnea.</title>
        <authorList>
            <consortium name="DOE Joint Genome Institute"/>
            <person name="Benucci G.M."/>
            <person name="Marozzi G."/>
            <person name="Antonielli L."/>
            <person name="Sanchez S."/>
            <person name="Marco P."/>
            <person name="Wang X."/>
            <person name="Falini L.B."/>
            <person name="Barry K."/>
            <person name="Haridas S."/>
            <person name="Lipzen A."/>
            <person name="Labutti K."/>
            <person name="Grigoriev I.V."/>
            <person name="Murat C."/>
            <person name="Martin F."/>
            <person name="Albertini E."/>
            <person name="Donnini D."/>
            <person name="Bonito G."/>
        </authorList>
    </citation>
    <scope>NUCLEOTIDE SEQUENCE [LARGE SCALE GENOMIC DNA]</scope>
    <source>
        <strain evidence="1 2">Sb_GMNB300</strain>
    </source>
</reference>
<sequence length="272" mass="30730">MDMKKDHVYIAKNALAAARHDIESRTPHPGIIYDEVSPFKKMKSIQVEENQAPKGANGIRFRVKHITKPNTAAFQDIFIPTVLAKATPGIMVPRKCRHFTTLRNNILGENEEEMRYLPYFGEGAEDDVLDALELSDLFIDKTKSSIEDGRIMECASFYNSFMLDFLMEVDVSLDAIIQYLIGDISQKDADLAGRKALLPNDFNGNDPKLESAKARANSVAPTELKDAERIVWHLSSRRLLQQMRHPLRLATKKSLSSLEAILGRTAWTVMRL</sequence>
<dbReference type="EMBL" id="VXIS01000114">
    <property type="protein sequence ID" value="KAA8903843.1"/>
    <property type="molecule type" value="Genomic_DNA"/>
</dbReference>
<organism evidence="1 2">
    <name type="scientific">Sphaerosporella brunnea</name>
    <dbReference type="NCBI Taxonomy" id="1250544"/>
    <lineage>
        <taxon>Eukaryota</taxon>
        <taxon>Fungi</taxon>
        <taxon>Dikarya</taxon>
        <taxon>Ascomycota</taxon>
        <taxon>Pezizomycotina</taxon>
        <taxon>Pezizomycetes</taxon>
        <taxon>Pezizales</taxon>
        <taxon>Pyronemataceae</taxon>
        <taxon>Sphaerosporella</taxon>
    </lineage>
</organism>
<proteinExistence type="predicted"/>
<accession>A0A5J5EUK2</accession>
<keyword evidence="2" id="KW-1185">Reference proteome</keyword>
<name>A0A5J5EUK2_9PEZI</name>
<gene>
    <name evidence="1" type="ORF">FN846DRAFT_47049</name>
</gene>